<name>A0A829F954_ENTFC</name>
<dbReference type="RefSeq" id="WP_010731352.1">
    <property type="nucleotide sequence ID" value="NZ_KB949529.1"/>
</dbReference>
<proteinExistence type="predicted"/>
<accession>A0A829F954</accession>
<sequence>MTTKKKRQKFAFSDETMKKLEWLVQEHKTRSNERIYPCDTLSELIDNEYKIRKTFGNKI</sequence>
<dbReference type="Proteomes" id="UP000013897">
    <property type="component" value="Unassembled WGS sequence"/>
</dbReference>
<gene>
    <name evidence="1" type="ORF">SSM_02779</name>
</gene>
<protein>
    <submittedName>
        <fullName evidence="1">Uncharacterized protein</fullName>
    </submittedName>
</protein>
<dbReference type="EMBL" id="AITY01000062">
    <property type="protein sequence ID" value="EOM19177.1"/>
    <property type="molecule type" value="Genomic_DNA"/>
</dbReference>
<organism evidence="1 2">
    <name type="scientific">Enterococcus faecium EnGen0192</name>
    <dbReference type="NCBI Taxonomy" id="1157487"/>
    <lineage>
        <taxon>Bacteria</taxon>
        <taxon>Bacillati</taxon>
        <taxon>Bacillota</taxon>
        <taxon>Bacilli</taxon>
        <taxon>Lactobacillales</taxon>
        <taxon>Enterococcaceae</taxon>
        <taxon>Enterococcus</taxon>
    </lineage>
</organism>
<comment type="caution">
    <text evidence="1">The sequence shown here is derived from an EMBL/GenBank/DDBJ whole genome shotgun (WGS) entry which is preliminary data.</text>
</comment>
<dbReference type="AlphaFoldDB" id="A0A829F954"/>
<reference evidence="1 2" key="1">
    <citation type="submission" date="2013-02" db="EMBL/GenBank/DDBJ databases">
        <title>The Genome Sequence of Enterococcus faecium HM1072.</title>
        <authorList>
            <consortium name="The Broad Institute Genome Sequencing Platform"/>
            <consortium name="The Broad Institute Genome Sequencing Center for Infectious Disease"/>
            <person name="Earl A.M."/>
            <person name="Gilmore M.S."/>
            <person name="Lebreton F."/>
            <person name="Courvalin P."/>
            <person name="Walker B."/>
            <person name="Young S.K."/>
            <person name="Zeng Q."/>
            <person name="Gargeya S."/>
            <person name="Fitzgerald M."/>
            <person name="Haas B."/>
            <person name="Abouelleil A."/>
            <person name="Alvarado L."/>
            <person name="Arachchi H.M."/>
            <person name="Berlin A.M."/>
            <person name="Chapman S.B."/>
            <person name="Dewar J."/>
            <person name="Goldberg J."/>
            <person name="Griggs A."/>
            <person name="Gujja S."/>
            <person name="Hansen M."/>
            <person name="Howarth C."/>
            <person name="Imamovic A."/>
            <person name="Larimer J."/>
            <person name="McCowan C."/>
            <person name="Murphy C."/>
            <person name="Neiman D."/>
            <person name="Pearson M."/>
            <person name="Priest M."/>
            <person name="Roberts A."/>
            <person name="Saif S."/>
            <person name="Shea T."/>
            <person name="Sisk P."/>
            <person name="Sykes S."/>
            <person name="Wortman J."/>
            <person name="Nusbaum C."/>
            <person name="Birren B."/>
        </authorList>
    </citation>
    <scope>NUCLEOTIDE SEQUENCE [LARGE SCALE GENOMIC DNA]</scope>
    <source>
        <strain evidence="1 2">HM1072</strain>
    </source>
</reference>
<evidence type="ECO:0000313" key="1">
    <source>
        <dbReference type="EMBL" id="EOM19177.1"/>
    </source>
</evidence>
<evidence type="ECO:0000313" key="2">
    <source>
        <dbReference type="Proteomes" id="UP000013897"/>
    </source>
</evidence>